<dbReference type="PhylomeDB" id="Q6N8H6"/>
<dbReference type="InterPro" id="IPR012347">
    <property type="entry name" value="Ferritin-like"/>
</dbReference>
<accession>Q6N8H6</accession>
<dbReference type="GO" id="GO:0046872">
    <property type="term" value="F:metal ion binding"/>
    <property type="evidence" value="ECO:0007669"/>
    <property type="project" value="InterPro"/>
</dbReference>
<dbReference type="HOGENOM" id="CLU_120960_0_0_5"/>
<dbReference type="InterPro" id="IPR009078">
    <property type="entry name" value="Ferritin-like_SF"/>
</dbReference>
<evidence type="ECO:0000313" key="2">
    <source>
        <dbReference type="EMBL" id="CAE27368.1"/>
    </source>
</evidence>
<proteinExistence type="predicted"/>
<dbReference type="EMBL" id="BX572599">
    <property type="protein sequence ID" value="CAE27368.1"/>
    <property type="molecule type" value="Genomic_DNA"/>
</dbReference>
<reference evidence="2" key="1">
    <citation type="journal article" date="2004" name="Nat. Biotechnol.">
        <title>Complete genome sequence of the metabolically versatile photosynthetic bacterium Rhodopseudomonas palustris.</title>
        <authorList>
            <person name="Larimer F.W."/>
            <person name="Chain P."/>
            <person name="Hauser L."/>
            <person name="Lamerdin J."/>
            <person name="Malfatti S."/>
            <person name="Do L."/>
            <person name="Land M.L."/>
            <person name="Pelletier D.A."/>
            <person name="Beatty J.T."/>
            <person name="Lang A.S."/>
            <person name="Tabita F.R."/>
            <person name="Gibson J.L."/>
            <person name="Hanson T.E."/>
            <person name="Bobst C."/>
            <person name="Torres J.L."/>
            <person name="Peres C."/>
            <person name="Harrison F.H."/>
            <person name="Gibson J."/>
            <person name="Harwood C.S."/>
        </authorList>
    </citation>
    <scope>NUCLEOTIDE SEQUENCE [LARGE SCALE GENOMIC DNA]</scope>
    <source>
        <strain evidence="2">CGA009</strain>
    </source>
</reference>
<organism evidence="2">
    <name type="scientific">Rhodopseudomonas palustris (strain ATCC BAA-98 / CGA009)</name>
    <dbReference type="NCBI Taxonomy" id="258594"/>
    <lineage>
        <taxon>Bacteria</taxon>
        <taxon>Pseudomonadati</taxon>
        <taxon>Pseudomonadota</taxon>
        <taxon>Alphaproteobacteria</taxon>
        <taxon>Hyphomicrobiales</taxon>
        <taxon>Nitrobacteraceae</taxon>
        <taxon>Rhodopseudomonas</taxon>
    </lineage>
</organism>
<dbReference type="Pfam" id="PF02915">
    <property type="entry name" value="Rubrerythrin"/>
    <property type="match status" value="1"/>
</dbReference>
<feature type="domain" description="Rubrerythrin diiron-binding" evidence="1">
    <location>
        <begin position="38"/>
        <end position="85"/>
    </location>
</feature>
<name>Q6N8H6_RHOPA</name>
<dbReference type="eggNOG" id="COG1633">
    <property type="taxonomic scope" value="Bacteria"/>
</dbReference>
<protein>
    <recommendedName>
        <fullName evidence="1">Rubrerythrin diiron-binding domain-containing protein</fullName>
    </recommendedName>
</protein>
<gene>
    <name evidence="2" type="ordered locus">RPA1927</name>
</gene>
<dbReference type="GO" id="GO:0016491">
    <property type="term" value="F:oxidoreductase activity"/>
    <property type="evidence" value="ECO:0007669"/>
    <property type="project" value="InterPro"/>
</dbReference>
<dbReference type="STRING" id="258594.RPA1927"/>
<sequence length="194" mass="21488">MVAQARRQGCGERLTTATAVATPATAEQGETTMETVEEFLAHSIKLEQEAALRFGQLADAMDSCGNKEVSKLFRQLADYSRMHQADAQARAGFRDIPQMEPGDFKWPGLESPEAAAIWGTDPFIGRDLALQIALEAETGAFDWYKNVLDTTDNPEIKMLAKEFVEEESGHVAELHRWIALHKAGKPLPMEIVPF</sequence>
<dbReference type="SMR" id="Q6N8H6"/>
<dbReference type="AlphaFoldDB" id="Q6N8H6"/>
<dbReference type="SUPFAM" id="SSF47240">
    <property type="entry name" value="Ferritin-like"/>
    <property type="match status" value="1"/>
</dbReference>
<evidence type="ECO:0000259" key="1">
    <source>
        <dbReference type="Pfam" id="PF02915"/>
    </source>
</evidence>
<dbReference type="CDD" id="cd01045">
    <property type="entry name" value="Ferritin_like_AB"/>
    <property type="match status" value="1"/>
</dbReference>
<dbReference type="InterPro" id="IPR003251">
    <property type="entry name" value="Rr_diiron-bd_dom"/>
</dbReference>
<dbReference type="Gene3D" id="1.20.1260.10">
    <property type="match status" value="1"/>
</dbReference>
<dbReference type="DNASU" id="2688901"/>